<gene>
    <name evidence="8" type="ORF">DWX31_32740</name>
</gene>
<dbReference type="SUPFAM" id="SSF53335">
    <property type="entry name" value="S-adenosyl-L-methionine-dependent methyltransferases"/>
    <property type="match status" value="1"/>
</dbReference>
<dbReference type="SUPFAM" id="SSF53756">
    <property type="entry name" value="UDP-Glycosyltransferase/glycogen phosphorylase"/>
    <property type="match status" value="1"/>
</dbReference>
<evidence type="ECO:0000256" key="5">
    <source>
        <dbReference type="SAM" id="Coils"/>
    </source>
</evidence>
<accession>A0A3E3DAZ8</accession>
<proteinExistence type="inferred from homology"/>
<evidence type="ECO:0000256" key="3">
    <source>
        <dbReference type="ARBA" id="ARBA00022676"/>
    </source>
</evidence>
<dbReference type="Gene3D" id="3.40.50.2000">
    <property type="entry name" value="Glycogen Phosphorylase B"/>
    <property type="match status" value="1"/>
</dbReference>
<dbReference type="EMBL" id="QTJW01000049">
    <property type="protein sequence ID" value="RGD66411.1"/>
    <property type="molecule type" value="Genomic_DNA"/>
</dbReference>
<evidence type="ECO:0000313" key="9">
    <source>
        <dbReference type="Proteomes" id="UP000261023"/>
    </source>
</evidence>
<protein>
    <submittedName>
        <fullName evidence="8">Glycosyltransferase</fullName>
    </submittedName>
</protein>
<dbReference type="OrthoDB" id="9813495at2"/>
<dbReference type="InterPro" id="IPR029063">
    <property type="entry name" value="SAM-dependent_MTases_sf"/>
</dbReference>
<sequence>MGRLEFLEFHISGLIKSRIKIGRIFMDRLVPNIEVWDKVADTYHIEIEKGEYQIAEEVETLLNAMGIEPGASLIELGSGSGHLSACLAMRGYKTALFDFSPVALEKAKQTYERYGLQGEFIQGDLMGENIPEKQYDVAWNSGVMEHFGDIELQKAFRNAANFSIKGILIIVPNPKSISYNLMRARLMSDKRWIYGTEYLRDDYEKILQGIGFATVETTYLLTSEISSAHMYTAVQQASNIDQLYKTLMDRHMLPDSEGYLVAYSAFKEQYKKPENFQKWYTGNTESKTKIFDISSENFGLKTENEKLRNSIDADKKEIQNLSRELSDLKTENYNVIAKLNEIENNHMSLELLNAEKEKEITKLLDDVATGLYENKNLEKKQMELESLLQSEKAQNSQLKKRIQALSEELDTTIQSINRDYTKRITDAIIITQNTRVYKVGLLVRRFVIQCFKTGEMYDFFKYLICKLIHKKGKTRLLKEFDYLENAKELLLTGPALSNSYNSNRENVHTYPKHTRAVVIFASVPFWDVGGGQRSAQLAKTFNSLGYSVHYFYGFPCSEVGIPEMFVPTTTHESIDHIGLDWFKTLLKKDTLVIFEIPYDKFKPYLDIAKKIGCKTVYEHIDNWDSSLGSLFYNKKTFKSFVDEADLITVTAKLLGEKIKELTDHEYLYLPNAVNSEIFEPTKTYQCPNDLKRGKNKTLLYFGSLWGDWFDWDKINYISKKCSDCEINLIGDYSAIMDKANNSNSNIHFLGLKKQTELPAYLAYSDIALLPFKNCDIGKYVSPLKIFEYIAMNKKVLSTPLDDIRNYPNVYCSDSVEEWVEIIKRDDILADSSSFNSQNNWFARCSKLLECCNLSNILPPPISVVVLNYNNKKVIGRCIDTLLSHNKRYGYEIIVVDNGSKDGSYEFLQENYKDRIVLLQNTQNGCSSGRNLGVKHAHGEYLCFLDSDQWVISDYWLDSAIEILVQNIYLGAVSWNAGWFTPGQSIGPIVDYLPNRAVNRADEWFRTDVAYLATSGLLMKTSLFNKIGGFDEFYDPTCFEDTDLSLKIRHEGFDIAYSPYMAIMHLPHQTTNSGSAQHTQLMKRNGDYFMEKWSKLNPILLEYYL</sequence>
<dbReference type="InterPro" id="IPR029044">
    <property type="entry name" value="Nucleotide-diphossugar_trans"/>
</dbReference>
<dbReference type="GO" id="GO:0016757">
    <property type="term" value="F:glycosyltransferase activity"/>
    <property type="evidence" value="ECO:0007669"/>
    <property type="project" value="UniProtKB-KW"/>
</dbReference>
<evidence type="ECO:0000256" key="1">
    <source>
        <dbReference type="ARBA" id="ARBA00004776"/>
    </source>
</evidence>
<reference evidence="8 9" key="1">
    <citation type="submission" date="2018-08" db="EMBL/GenBank/DDBJ databases">
        <title>A genome reference for cultivated species of the human gut microbiota.</title>
        <authorList>
            <person name="Zou Y."/>
            <person name="Xue W."/>
            <person name="Luo G."/>
        </authorList>
    </citation>
    <scope>NUCLEOTIDE SEQUENCE [LARGE SCALE GENOMIC DNA]</scope>
    <source>
        <strain evidence="8 9">AF19-13AC</strain>
    </source>
</reference>
<evidence type="ECO:0000259" key="7">
    <source>
        <dbReference type="Pfam" id="PF13649"/>
    </source>
</evidence>
<dbReference type="PANTHER" id="PTHR43179:SF12">
    <property type="entry name" value="GALACTOFURANOSYLTRANSFERASE GLFT2"/>
    <property type="match status" value="1"/>
</dbReference>
<dbReference type="SUPFAM" id="SSF53448">
    <property type="entry name" value="Nucleotide-diphospho-sugar transferases"/>
    <property type="match status" value="1"/>
</dbReference>
<feature type="domain" description="Methyltransferase" evidence="7">
    <location>
        <begin position="74"/>
        <end position="161"/>
    </location>
</feature>
<evidence type="ECO:0000259" key="6">
    <source>
        <dbReference type="Pfam" id="PF00535"/>
    </source>
</evidence>
<dbReference type="InterPro" id="IPR001173">
    <property type="entry name" value="Glyco_trans_2-like"/>
</dbReference>
<keyword evidence="3" id="KW-0328">Glycosyltransferase</keyword>
<dbReference type="Proteomes" id="UP000261023">
    <property type="component" value="Unassembled WGS sequence"/>
</dbReference>
<keyword evidence="5" id="KW-0175">Coiled coil</keyword>
<dbReference type="PANTHER" id="PTHR43179">
    <property type="entry name" value="RHAMNOSYLTRANSFERASE WBBL"/>
    <property type="match status" value="1"/>
</dbReference>
<dbReference type="CDD" id="cd02440">
    <property type="entry name" value="AdoMet_MTases"/>
    <property type="match status" value="1"/>
</dbReference>
<dbReference type="CDD" id="cd04186">
    <property type="entry name" value="GT_2_like_c"/>
    <property type="match status" value="1"/>
</dbReference>
<feature type="coiled-coil region" evidence="5">
    <location>
        <begin position="304"/>
        <end position="415"/>
    </location>
</feature>
<dbReference type="InterPro" id="IPR041698">
    <property type="entry name" value="Methyltransf_25"/>
</dbReference>
<organism evidence="8 9">
    <name type="scientific">Hungatella hathewayi</name>
    <dbReference type="NCBI Taxonomy" id="154046"/>
    <lineage>
        <taxon>Bacteria</taxon>
        <taxon>Bacillati</taxon>
        <taxon>Bacillota</taxon>
        <taxon>Clostridia</taxon>
        <taxon>Lachnospirales</taxon>
        <taxon>Lachnospiraceae</taxon>
        <taxon>Hungatella</taxon>
    </lineage>
</organism>
<dbReference type="Gene3D" id="3.40.50.150">
    <property type="entry name" value="Vaccinia Virus protein VP39"/>
    <property type="match status" value="1"/>
</dbReference>
<feature type="domain" description="Glycosyltransferase 2-like" evidence="6">
    <location>
        <begin position="862"/>
        <end position="968"/>
    </location>
</feature>
<comment type="pathway">
    <text evidence="1">Cell wall biogenesis; cell wall polysaccharide biosynthesis.</text>
</comment>
<comment type="caution">
    <text evidence="8">The sequence shown here is derived from an EMBL/GenBank/DDBJ whole genome shotgun (WGS) entry which is preliminary data.</text>
</comment>
<keyword evidence="4 8" id="KW-0808">Transferase</keyword>
<comment type="similarity">
    <text evidence="2">Belongs to the glycosyltransferase 2 family.</text>
</comment>
<evidence type="ECO:0000256" key="4">
    <source>
        <dbReference type="ARBA" id="ARBA00022679"/>
    </source>
</evidence>
<dbReference type="Pfam" id="PF13649">
    <property type="entry name" value="Methyltransf_25"/>
    <property type="match status" value="1"/>
</dbReference>
<evidence type="ECO:0000256" key="2">
    <source>
        <dbReference type="ARBA" id="ARBA00006739"/>
    </source>
</evidence>
<dbReference type="AlphaFoldDB" id="A0A3E3DAZ8"/>
<dbReference type="Pfam" id="PF00535">
    <property type="entry name" value="Glycos_transf_2"/>
    <property type="match status" value="1"/>
</dbReference>
<evidence type="ECO:0000313" key="8">
    <source>
        <dbReference type="EMBL" id="RGD66411.1"/>
    </source>
</evidence>
<name>A0A3E3DAZ8_9FIRM</name>
<dbReference type="Gene3D" id="3.90.550.10">
    <property type="entry name" value="Spore Coat Polysaccharide Biosynthesis Protein SpsA, Chain A"/>
    <property type="match status" value="1"/>
</dbReference>